<evidence type="ECO:0000256" key="4">
    <source>
        <dbReference type="ARBA" id="ARBA00023136"/>
    </source>
</evidence>
<dbReference type="GO" id="GO:0051604">
    <property type="term" value="P:protein maturation"/>
    <property type="evidence" value="ECO:0000318"/>
    <property type="project" value="GO_Central"/>
</dbReference>
<name>T1FRS4_HELRO</name>
<evidence type="ECO:0008006" key="9">
    <source>
        <dbReference type="Google" id="ProtNLM"/>
    </source>
</evidence>
<dbReference type="PANTHER" id="PTHR19282:SF515">
    <property type="entry name" value="TETRASPANIN"/>
    <property type="match status" value="1"/>
</dbReference>
<dbReference type="InterPro" id="IPR018499">
    <property type="entry name" value="Tetraspanin/Peripherin"/>
</dbReference>
<gene>
    <name evidence="7" type="primary">20211521</name>
    <name evidence="6" type="ORF">HELRODRAFT_190223</name>
</gene>
<evidence type="ECO:0000313" key="7">
    <source>
        <dbReference type="EnsemblMetazoa" id="HelroP190223"/>
    </source>
</evidence>
<dbReference type="EMBL" id="KB095858">
    <property type="protein sequence ID" value="ESO10892.1"/>
    <property type="molecule type" value="Genomic_DNA"/>
</dbReference>
<keyword evidence="3 5" id="KW-1133">Transmembrane helix</keyword>
<evidence type="ECO:0000313" key="8">
    <source>
        <dbReference type="Proteomes" id="UP000015101"/>
    </source>
</evidence>
<dbReference type="OrthoDB" id="6279736at2759"/>
<feature type="transmembrane region" description="Helical" evidence="5">
    <location>
        <begin position="20"/>
        <end position="40"/>
    </location>
</feature>
<keyword evidence="2 5" id="KW-0812">Transmembrane</keyword>
<feature type="transmembrane region" description="Helical" evidence="5">
    <location>
        <begin position="81"/>
        <end position="103"/>
    </location>
</feature>
<evidence type="ECO:0000256" key="5">
    <source>
        <dbReference type="SAM" id="Phobius"/>
    </source>
</evidence>
<dbReference type="EMBL" id="AMQM01002774">
    <property type="status" value="NOT_ANNOTATED_CDS"/>
    <property type="molecule type" value="Genomic_DNA"/>
</dbReference>
<proteinExistence type="predicted"/>
<reference evidence="6 8" key="2">
    <citation type="journal article" date="2013" name="Nature">
        <title>Insights into bilaterian evolution from three spiralian genomes.</title>
        <authorList>
            <person name="Simakov O."/>
            <person name="Marletaz F."/>
            <person name="Cho S.J."/>
            <person name="Edsinger-Gonzales E."/>
            <person name="Havlak P."/>
            <person name="Hellsten U."/>
            <person name="Kuo D.H."/>
            <person name="Larsson T."/>
            <person name="Lv J."/>
            <person name="Arendt D."/>
            <person name="Savage R."/>
            <person name="Osoegawa K."/>
            <person name="de Jong P."/>
            <person name="Grimwood J."/>
            <person name="Chapman J.A."/>
            <person name="Shapiro H."/>
            <person name="Aerts A."/>
            <person name="Otillar R.P."/>
            <person name="Terry A.Y."/>
            <person name="Boore J.L."/>
            <person name="Grigoriev I.V."/>
            <person name="Lindberg D.R."/>
            <person name="Seaver E.C."/>
            <person name="Weisblat D.A."/>
            <person name="Putnam N.H."/>
            <person name="Rokhsar D.S."/>
        </authorList>
    </citation>
    <scope>NUCLEOTIDE SEQUENCE</scope>
</reference>
<dbReference type="InterPro" id="IPR008952">
    <property type="entry name" value="Tetraspanin_EC2_sf"/>
</dbReference>
<dbReference type="CTD" id="20211521"/>
<evidence type="ECO:0000256" key="1">
    <source>
        <dbReference type="ARBA" id="ARBA00004141"/>
    </source>
</evidence>
<dbReference type="InParanoid" id="T1FRS4"/>
<reference evidence="7" key="3">
    <citation type="submission" date="2015-06" db="UniProtKB">
        <authorList>
            <consortium name="EnsemblMetazoa"/>
        </authorList>
    </citation>
    <scope>IDENTIFICATION</scope>
</reference>
<organism evidence="7 8">
    <name type="scientific">Helobdella robusta</name>
    <name type="common">Californian leech</name>
    <dbReference type="NCBI Taxonomy" id="6412"/>
    <lineage>
        <taxon>Eukaryota</taxon>
        <taxon>Metazoa</taxon>
        <taxon>Spiralia</taxon>
        <taxon>Lophotrochozoa</taxon>
        <taxon>Annelida</taxon>
        <taxon>Clitellata</taxon>
        <taxon>Hirudinea</taxon>
        <taxon>Rhynchobdellida</taxon>
        <taxon>Glossiphoniidae</taxon>
        <taxon>Helobdella</taxon>
    </lineage>
</organism>
<keyword evidence="4 5" id="KW-0472">Membrane</keyword>
<feature type="transmembrane region" description="Helical" evidence="5">
    <location>
        <begin position="109"/>
        <end position="133"/>
    </location>
</feature>
<dbReference type="Pfam" id="PF00335">
    <property type="entry name" value="Tetraspanin"/>
    <property type="match status" value="1"/>
</dbReference>
<evidence type="ECO:0000256" key="3">
    <source>
        <dbReference type="ARBA" id="ARBA00022989"/>
    </source>
</evidence>
<dbReference type="SUPFAM" id="SSF48652">
    <property type="entry name" value="Tetraspanin"/>
    <property type="match status" value="1"/>
</dbReference>
<sequence length="371" mass="40881">MGSCCFCACIFKTILGLLNMVLMVAGILVAGVGGAFYGMAESSAVKEFIRIIVVPIIEYQFGKNYIIGSVSGDFRELITPVAWFLIIMGCIIGAIAIIGYLGLNLSINAFLIAYAALIGTIIVVQIVISILFYTGGLTGPTNNLVKKILVKHYKGLEDLDDGNGTNVYALTWNVIMMKLNCCGASNYMDFQDNLEVTNKWPRNKTFSIKVQNDENFENLTFLGTKQMPLACCKNMAEFPKMYYNDTKCMADNSTNNNNNLGCTEAIMNEIKKSKSESLTIFLFALFLQIILLIMVIVIIQENKNNKRNNNENNSNDDEADARCIGISARLAPPLKKEPKSARFLAMSAASTRKNNITDSETGFVAIFNLPS</sequence>
<dbReference type="AlphaFoldDB" id="T1FRS4"/>
<accession>T1FRS4</accession>
<dbReference type="HOGENOM" id="CLU_746565_0_0_1"/>
<dbReference type="GO" id="GO:0005886">
    <property type="term" value="C:plasma membrane"/>
    <property type="evidence" value="ECO:0000318"/>
    <property type="project" value="GO_Central"/>
</dbReference>
<dbReference type="PANTHER" id="PTHR19282">
    <property type="entry name" value="TETRASPANIN"/>
    <property type="match status" value="1"/>
</dbReference>
<dbReference type="EMBL" id="AMQM01002773">
    <property type="status" value="NOT_ANNOTATED_CDS"/>
    <property type="molecule type" value="Genomic_DNA"/>
</dbReference>
<dbReference type="KEGG" id="hro:HELRODRAFT_190223"/>
<evidence type="ECO:0000313" key="6">
    <source>
        <dbReference type="EMBL" id="ESO10892.1"/>
    </source>
</evidence>
<dbReference type="GO" id="GO:0072659">
    <property type="term" value="P:protein localization to plasma membrane"/>
    <property type="evidence" value="ECO:0000318"/>
    <property type="project" value="GO_Central"/>
</dbReference>
<dbReference type="GeneID" id="20211521"/>
<feature type="transmembrane region" description="Helical" evidence="5">
    <location>
        <begin position="278"/>
        <end position="299"/>
    </location>
</feature>
<evidence type="ECO:0000256" key="2">
    <source>
        <dbReference type="ARBA" id="ARBA00022692"/>
    </source>
</evidence>
<dbReference type="EnsemblMetazoa" id="HelroT190223">
    <property type="protein sequence ID" value="HelroP190223"/>
    <property type="gene ID" value="HelroG190223"/>
</dbReference>
<dbReference type="EMBL" id="AMQM01002772">
    <property type="status" value="NOT_ANNOTATED_CDS"/>
    <property type="molecule type" value="Genomic_DNA"/>
</dbReference>
<comment type="subcellular location">
    <subcellularLocation>
        <location evidence="1">Membrane</location>
        <topology evidence="1">Multi-pass membrane protein</topology>
    </subcellularLocation>
</comment>
<reference evidence="8" key="1">
    <citation type="submission" date="2012-12" db="EMBL/GenBank/DDBJ databases">
        <authorList>
            <person name="Hellsten U."/>
            <person name="Grimwood J."/>
            <person name="Chapman J.A."/>
            <person name="Shapiro H."/>
            <person name="Aerts A."/>
            <person name="Otillar R.P."/>
            <person name="Terry A.Y."/>
            <person name="Boore J.L."/>
            <person name="Simakov O."/>
            <person name="Marletaz F."/>
            <person name="Cho S.-J."/>
            <person name="Edsinger-Gonzales E."/>
            <person name="Havlak P."/>
            <person name="Kuo D.-H."/>
            <person name="Larsson T."/>
            <person name="Lv J."/>
            <person name="Arendt D."/>
            <person name="Savage R."/>
            <person name="Osoegawa K."/>
            <person name="de Jong P."/>
            <person name="Lindberg D.R."/>
            <person name="Seaver E.C."/>
            <person name="Weisblat D.A."/>
            <person name="Putnam N.H."/>
            <person name="Grigoriev I.V."/>
            <person name="Rokhsar D.S."/>
        </authorList>
    </citation>
    <scope>NUCLEOTIDE SEQUENCE</scope>
</reference>
<dbReference type="Proteomes" id="UP000015101">
    <property type="component" value="Unassembled WGS sequence"/>
</dbReference>
<protein>
    <recommendedName>
        <fullName evidence="9">Tetraspanin</fullName>
    </recommendedName>
</protein>
<dbReference type="RefSeq" id="XP_009011161.1">
    <property type="nucleotide sequence ID" value="XM_009012913.1"/>
</dbReference>
<keyword evidence="8" id="KW-1185">Reference proteome</keyword>